<dbReference type="AlphaFoldDB" id="A0A6J6H446"/>
<protein>
    <submittedName>
        <fullName evidence="1">Unannotated protein</fullName>
    </submittedName>
</protein>
<sequence>MPALKYEYGPTFADLPIFASVAKLSKTVASAATSQFTNVVLGPITAPLAIMLFPDIAVPG</sequence>
<reference evidence="1" key="1">
    <citation type="submission" date="2020-05" db="EMBL/GenBank/DDBJ databases">
        <authorList>
            <person name="Chiriac C."/>
            <person name="Salcher M."/>
            <person name="Ghai R."/>
            <person name="Kavagutti S V."/>
        </authorList>
    </citation>
    <scope>NUCLEOTIDE SEQUENCE</scope>
</reference>
<evidence type="ECO:0000313" key="1">
    <source>
        <dbReference type="EMBL" id="CAB4603508.1"/>
    </source>
</evidence>
<dbReference type="EMBL" id="CAEZUT010000007">
    <property type="protein sequence ID" value="CAB4603508.1"/>
    <property type="molecule type" value="Genomic_DNA"/>
</dbReference>
<gene>
    <name evidence="1" type="ORF">UFOPK1854_00111</name>
</gene>
<name>A0A6J6H446_9ZZZZ</name>
<accession>A0A6J6H446</accession>
<proteinExistence type="predicted"/>
<organism evidence="1">
    <name type="scientific">freshwater metagenome</name>
    <dbReference type="NCBI Taxonomy" id="449393"/>
    <lineage>
        <taxon>unclassified sequences</taxon>
        <taxon>metagenomes</taxon>
        <taxon>ecological metagenomes</taxon>
    </lineage>
</organism>